<keyword evidence="1 2" id="KW-0732">Signal</keyword>
<dbReference type="Proteomes" id="UP001239680">
    <property type="component" value="Unassembled WGS sequence"/>
</dbReference>
<feature type="signal peptide" evidence="2">
    <location>
        <begin position="1"/>
        <end position="29"/>
    </location>
</feature>
<dbReference type="Pfam" id="PF00497">
    <property type="entry name" value="SBP_bac_3"/>
    <property type="match status" value="1"/>
</dbReference>
<organism evidence="4 5">
    <name type="scientific">Pseudogemmobacter lacusdianii</name>
    <dbReference type="NCBI Taxonomy" id="3069608"/>
    <lineage>
        <taxon>Bacteria</taxon>
        <taxon>Pseudomonadati</taxon>
        <taxon>Pseudomonadota</taxon>
        <taxon>Alphaproteobacteria</taxon>
        <taxon>Rhodobacterales</taxon>
        <taxon>Paracoccaceae</taxon>
        <taxon>Pseudogemmobacter</taxon>
    </lineage>
</organism>
<accession>A0ABU0W3Y8</accession>
<comment type="caution">
    <text evidence="4">The sequence shown here is derived from an EMBL/GenBank/DDBJ whole genome shotgun (WGS) entry which is preliminary data.</text>
</comment>
<dbReference type="Gene3D" id="3.40.190.10">
    <property type="entry name" value="Periplasmic binding protein-like II"/>
    <property type="match status" value="2"/>
</dbReference>
<keyword evidence="5" id="KW-1185">Reference proteome</keyword>
<dbReference type="SUPFAM" id="SSF53850">
    <property type="entry name" value="Periplasmic binding protein-like II"/>
    <property type="match status" value="1"/>
</dbReference>
<dbReference type="SMART" id="SM00062">
    <property type="entry name" value="PBPb"/>
    <property type="match status" value="1"/>
</dbReference>
<evidence type="ECO:0000313" key="4">
    <source>
        <dbReference type="EMBL" id="MDQ2067785.1"/>
    </source>
</evidence>
<evidence type="ECO:0000313" key="5">
    <source>
        <dbReference type="Proteomes" id="UP001239680"/>
    </source>
</evidence>
<gene>
    <name evidence="4" type="ORF">Q9295_15515</name>
</gene>
<evidence type="ECO:0000256" key="2">
    <source>
        <dbReference type="SAM" id="SignalP"/>
    </source>
</evidence>
<dbReference type="RefSeq" id="WP_306681494.1">
    <property type="nucleotide sequence ID" value="NZ_JAVDBT010000016.1"/>
</dbReference>
<dbReference type="EMBL" id="JAVDBT010000016">
    <property type="protein sequence ID" value="MDQ2067785.1"/>
    <property type="molecule type" value="Genomic_DNA"/>
</dbReference>
<reference evidence="4 5" key="1">
    <citation type="submission" date="2023-08" db="EMBL/GenBank/DDBJ databases">
        <title>Characterization of two Paracoccaceae strains isolated from Phycosphere and proposal of Xinfangfangia lacusdiani sp. nov.</title>
        <authorList>
            <person name="Deng Y."/>
            <person name="Zhang Y.Q."/>
        </authorList>
    </citation>
    <scope>NUCLEOTIDE SEQUENCE [LARGE SCALE GENOMIC DNA]</scope>
    <source>
        <strain evidence="4 5">CPCC 101601</strain>
    </source>
</reference>
<protein>
    <submittedName>
        <fullName evidence="4">ABC transporter substrate-binding protein</fullName>
    </submittedName>
</protein>
<name>A0ABU0W3Y8_9RHOB</name>
<feature type="domain" description="Solute-binding protein family 3/N-terminal" evidence="3">
    <location>
        <begin position="43"/>
        <end position="262"/>
    </location>
</feature>
<dbReference type="PANTHER" id="PTHR35936">
    <property type="entry name" value="MEMBRANE-BOUND LYTIC MUREIN TRANSGLYCOSYLASE F"/>
    <property type="match status" value="1"/>
</dbReference>
<sequence>MPIMSKVRSSAKAAILGAAALSFAQAAAAAGTCEGAELVEDGKLVVAYNGDMPGTGTKDGKLVGIDGEIMGIVAERLGLEISPQLMEWAAEIESVKSRRVDIMHGMMGWTQPRTEVITMTDPIYYAGSLMTQRKGANITSFDQLKDLRVATVQGFAQATELAIIHPDVVLYETGDAAVRDLVSGRVDVIFLDPPMMQYLKIAQPELEIESIPVTEPFDPELAVITGKFMVVFGMSKEAPKLEKCINDIIADLWANCENLKVAATYGFDDKFWFTPQEANPRPGVDRPQDWAYPALGACS</sequence>
<dbReference type="CDD" id="cd13530">
    <property type="entry name" value="PBP2_peptides_like"/>
    <property type="match status" value="1"/>
</dbReference>
<evidence type="ECO:0000259" key="3">
    <source>
        <dbReference type="SMART" id="SM00062"/>
    </source>
</evidence>
<dbReference type="PANTHER" id="PTHR35936:SF17">
    <property type="entry name" value="ARGININE-BINDING EXTRACELLULAR PROTEIN ARTP"/>
    <property type="match status" value="1"/>
</dbReference>
<proteinExistence type="predicted"/>
<evidence type="ECO:0000256" key="1">
    <source>
        <dbReference type="ARBA" id="ARBA00022729"/>
    </source>
</evidence>
<dbReference type="InterPro" id="IPR001638">
    <property type="entry name" value="Solute-binding_3/MltF_N"/>
</dbReference>
<feature type="chain" id="PRO_5045645683" evidence="2">
    <location>
        <begin position="30"/>
        <end position="299"/>
    </location>
</feature>